<protein>
    <submittedName>
        <fullName evidence="1">Uncharacterized protein</fullName>
    </submittedName>
</protein>
<organism evidence="1 2">
    <name type="scientific">Kineosporia mesophila</name>
    <dbReference type="NCBI Taxonomy" id="566012"/>
    <lineage>
        <taxon>Bacteria</taxon>
        <taxon>Bacillati</taxon>
        <taxon>Actinomycetota</taxon>
        <taxon>Actinomycetes</taxon>
        <taxon>Kineosporiales</taxon>
        <taxon>Kineosporiaceae</taxon>
        <taxon>Kineosporia</taxon>
    </lineage>
</organism>
<evidence type="ECO:0000313" key="1">
    <source>
        <dbReference type="EMBL" id="GAA3610405.1"/>
    </source>
</evidence>
<evidence type="ECO:0000313" key="2">
    <source>
        <dbReference type="Proteomes" id="UP001501074"/>
    </source>
</evidence>
<reference evidence="2" key="1">
    <citation type="journal article" date="2019" name="Int. J. Syst. Evol. Microbiol.">
        <title>The Global Catalogue of Microorganisms (GCM) 10K type strain sequencing project: providing services to taxonomists for standard genome sequencing and annotation.</title>
        <authorList>
            <consortium name="The Broad Institute Genomics Platform"/>
            <consortium name="The Broad Institute Genome Sequencing Center for Infectious Disease"/>
            <person name="Wu L."/>
            <person name="Ma J."/>
        </authorList>
    </citation>
    <scope>NUCLEOTIDE SEQUENCE [LARGE SCALE GENOMIC DNA]</scope>
    <source>
        <strain evidence="2">JCM 16902</strain>
    </source>
</reference>
<dbReference type="EMBL" id="BAAAZO010000003">
    <property type="protein sequence ID" value="GAA3610405.1"/>
    <property type="molecule type" value="Genomic_DNA"/>
</dbReference>
<comment type="caution">
    <text evidence="1">The sequence shown here is derived from an EMBL/GenBank/DDBJ whole genome shotgun (WGS) entry which is preliminary data.</text>
</comment>
<proteinExistence type="predicted"/>
<sequence>MIGMASVLYRLGRFAHRRRLIVLVSRLRILLSGASDPVETKTVSVAGTTALARGVLA</sequence>
<gene>
    <name evidence="1" type="ORF">GCM10022223_28210</name>
</gene>
<dbReference type="Proteomes" id="UP001501074">
    <property type="component" value="Unassembled WGS sequence"/>
</dbReference>
<accession>A0ABP6ZIX7</accession>
<name>A0ABP6ZIX7_9ACTN</name>
<keyword evidence="2" id="KW-1185">Reference proteome</keyword>